<feature type="non-terminal residue" evidence="1">
    <location>
        <position position="142"/>
    </location>
</feature>
<dbReference type="SUPFAM" id="SSF52266">
    <property type="entry name" value="SGNH hydrolase"/>
    <property type="match status" value="1"/>
</dbReference>
<dbReference type="EMBL" id="GECU01017641">
    <property type="protein sequence ID" value="JAS90065.1"/>
    <property type="molecule type" value="Transcribed_RNA"/>
</dbReference>
<evidence type="ECO:0008006" key="2">
    <source>
        <dbReference type="Google" id="ProtNLM"/>
    </source>
</evidence>
<name>A0A1B6IT08_9HEMI</name>
<evidence type="ECO:0000313" key="1">
    <source>
        <dbReference type="EMBL" id="JAS90065.1"/>
    </source>
</evidence>
<dbReference type="Gene3D" id="3.40.50.1110">
    <property type="entry name" value="SGNH hydrolase"/>
    <property type="match status" value="1"/>
</dbReference>
<reference evidence="1" key="1">
    <citation type="submission" date="2015-11" db="EMBL/GenBank/DDBJ databases">
        <title>De novo transcriptome assembly of four potential Pierce s Disease insect vectors from Arizona vineyards.</title>
        <authorList>
            <person name="Tassone E.E."/>
        </authorList>
    </citation>
    <scope>NUCLEOTIDE SEQUENCE</scope>
</reference>
<gene>
    <name evidence="1" type="ORF">g.4920</name>
</gene>
<accession>A0A1B6IT08</accession>
<dbReference type="InterPro" id="IPR036514">
    <property type="entry name" value="SGNH_hydro_sf"/>
</dbReference>
<proteinExistence type="predicted"/>
<sequence length="142" mass="16338">MCTQELQCHTFATTLRRPFVVCNYTKNDAVVLIGGTNSLHYERECGNIQSLIQDLILKLQHTNIILTSIPYRYDQPEWNKTILNINKQIYDIVLENRDVSFIPINNLLTRSNSTHHGLHMNKIGKDILCTAVALHVTFKVNM</sequence>
<dbReference type="CDD" id="cd00229">
    <property type="entry name" value="SGNH_hydrolase"/>
    <property type="match status" value="1"/>
</dbReference>
<organism evidence="1">
    <name type="scientific">Homalodisca liturata</name>
    <dbReference type="NCBI Taxonomy" id="320908"/>
    <lineage>
        <taxon>Eukaryota</taxon>
        <taxon>Metazoa</taxon>
        <taxon>Ecdysozoa</taxon>
        <taxon>Arthropoda</taxon>
        <taxon>Hexapoda</taxon>
        <taxon>Insecta</taxon>
        <taxon>Pterygota</taxon>
        <taxon>Neoptera</taxon>
        <taxon>Paraneoptera</taxon>
        <taxon>Hemiptera</taxon>
        <taxon>Auchenorrhyncha</taxon>
        <taxon>Membracoidea</taxon>
        <taxon>Cicadellidae</taxon>
        <taxon>Cicadellinae</taxon>
        <taxon>Proconiini</taxon>
        <taxon>Homalodisca</taxon>
    </lineage>
</organism>
<protein>
    <recommendedName>
        <fullName evidence="2">SGNH hydrolase-type esterase domain-containing protein</fullName>
    </recommendedName>
</protein>
<dbReference type="AlphaFoldDB" id="A0A1B6IT08"/>